<feature type="region of interest" description="Disordered" evidence="2">
    <location>
        <begin position="329"/>
        <end position="560"/>
    </location>
</feature>
<feature type="compositionally biased region" description="Low complexity" evidence="2">
    <location>
        <begin position="329"/>
        <end position="348"/>
    </location>
</feature>
<evidence type="ECO:0000313" key="3">
    <source>
        <dbReference type="EMBL" id="KAF2147261.1"/>
    </source>
</evidence>
<feature type="compositionally biased region" description="Basic and acidic residues" evidence="2">
    <location>
        <begin position="195"/>
        <end position="213"/>
    </location>
</feature>
<name>A0A6A6BX16_9PEZI</name>
<accession>A0A6A6BX16</accession>
<feature type="compositionally biased region" description="Basic and acidic residues" evidence="2">
    <location>
        <begin position="239"/>
        <end position="291"/>
    </location>
</feature>
<feature type="coiled-coil region" evidence="1">
    <location>
        <begin position="15"/>
        <end position="102"/>
    </location>
</feature>
<evidence type="ECO:0000256" key="1">
    <source>
        <dbReference type="SAM" id="Coils"/>
    </source>
</evidence>
<evidence type="ECO:0000256" key="2">
    <source>
        <dbReference type="SAM" id="MobiDB-lite"/>
    </source>
</evidence>
<dbReference type="RefSeq" id="XP_033402969.1">
    <property type="nucleotide sequence ID" value="XM_033543755.1"/>
</dbReference>
<feature type="compositionally biased region" description="Basic and acidic residues" evidence="2">
    <location>
        <begin position="493"/>
        <end position="504"/>
    </location>
</feature>
<feature type="region of interest" description="Disordered" evidence="2">
    <location>
        <begin position="188"/>
        <end position="213"/>
    </location>
</feature>
<evidence type="ECO:0000313" key="4">
    <source>
        <dbReference type="Proteomes" id="UP000799438"/>
    </source>
</evidence>
<feature type="region of interest" description="Disordered" evidence="2">
    <location>
        <begin position="606"/>
        <end position="641"/>
    </location>
</feature>
<dbReference type="GeneID" id="54301252"/>
<proteinExistence type="predicted"/>
<dbReference type="Proteomes" id="UP000799438">
    <property type="component" value="Unassembled WGS sequence"/>
</dbReference>
<keyword evidence="1" id="KW-0175">Coiled coil</keyword>
<dbReference type="OrthoDB" id="20105at2759"/>
<gene>
    <name evidence="3" type="ORF">K452DRAFT_314462</name>
</gene>
<protein>
    <submittedName>
        <fullName evidence="3">Uncharacterized protein</fullName>
    </submittedName>
</protein>
<sequence length="641" mass="70556">MAPNMEIEAYSKTDVAELQQALQTAQLELDLERSHRIVEGVARDEDIRKLRCQILLLEDENDELHDQLAEEESRADRLEGTLDDSLEQLKVKEAEVLRLQNELRVKARASDTMKAELAALESISTDSNKVLAEKLALAHEVRALKPELEHLRSQADVHANLISEKLSLQRQLDTVEVELENEKRATQRAIARQGKASEKDAEHQSEVSGLRKELSKAMRELEKAEKELDKVQLELDSTRKAAERAQSKEDKKTAQDAKDDAKLEDLKKELAKEKREREKAEKAIEKSRVETEAQTTLVNERADAYKNKLKSVKEKLKETQAELQKAQAAAAAQPVIEEAQAPKAAPAKNPRKRTVAQLDQDATTLGTPGDGMPAKRSRATIMPGEKSTFSITPFLNRTANVIEDTPKEQAEDAEVEHDDQDSAEAQGTPTVQPKKGKKAVSEKPKTKALAALDANQKAKPAAQRKKAAAPALEKVAEEADSDDQENSPVAEEAATKLEEPEKPKEKGKKAKQAEKESEPTSLKPKLKPASAARKSLASFASFMDEGAPEKKKKKRKLGGNQSILGKTLFDVDEEEETSKPAKPIPGRGIFAARALGKGRLGGPFAGAKSLGAGPTMTTVDGFTFSPRKKEKKAMREASMMQ</sequence>
<organism evidence="3 4">
    <name type="scientific">Aplosporella prunicola CBS 121167</name>
    <dbReference type="NCBI Taxonomy" id="1176127"/>
    <lineage>
        <taxon>Eukaryota</taxon>
        <taxon>Fungi</taxon>
        <taxon>Dikarya</taxon>
        <taxon>Ascomycota</taxon>
        <taxon>Pezizomycotina</taxon>
        <taxon>Dothideomycetes</taxon>
        <taxon>Dothideomycetes incertae sedis</taxon>
        <taxon>Botryosphaeriales</taxon>
        <taxon>Aplosporellaceae</taxon>
        <taxon>Aplosporella</taxon>
    </lineage>
</organism>
<feature type="region of interest" description="Disordered" evidence="2">
    <location>
        <begin position="239"/>
        <end position="295"/>
    </location>
</feature>
<reference evidence="3" key="1">
    <citation type="journal article" date="2020" name="Stud. Mycol.">
        <title>101 Dothideomycetes genomes: a test case for predicting lifestyles and emergence of pathogens.</title>
        <authorList>
            <person name="Haridas S."/>
            <person name="Albert R."/>
            <person name="Binder M."/>
            <person name="Bloem J."/>
            <person name="Labutti K."/>
            <person name="Salamov A."/>
            <person name="Andreopoulos B."/>
            <person name="Baker S."/>
            <person name="Barry K."/>
            <person name="Bills G."/>
            <person name="Bluhm B."/>
            <person name="Cannon C."/>
            <person name="Castanera R."/>
            <person name="Culley D."/>
            <person name="Daum C."/>
            <person name="Ezra D."/>
            <person name="Gonzalez J."/>
            <person name="Henrissat B."/>
            <person name="Kuo A."/>
            <person name="Liang C."/>
            <person name="Lipzen A."/>
            <person name="Lutzoni F."/>
            <person name="Magnuson J."/>
            <person name="Mondo S."/>
            <person name="Nolan M."/>
            <person name="Ohm R."/>
            <person name="Pangilinan J."/>
            <person name="Park H.-J."/>
            <person name="Ramirez L."/>
            <person name="Alfaro M."/>
            <person name="Sun H."/>
            <person name="Tritt A."/>
            <person name="Yoshinaga Y."/>
            <person name="Zwiers L.-H."/>
            <person name="Turgeon B."/>
            <person name="Goodwin S."/>
            <person name="Spatafora J."/>
            <person name="Crous P."/>
            <person name="Grigoriev I."/>
        </authorList>
    </citation>
    <scope>NUCLEOTIDE SEQUENCE</scope>
    <source>
        <strain evidence="3">CBS 121167</strain>
    </source>
</reference>
<dbReference type="EMBL" id="ML995474">
    <property type="protein sequence ID" value="KAF2147261.1"/>
    <property type="molecule type" value="Genomic_DNA"/>
</dbReference>
<dbReference type="AlphaFoldDB" id="A0A6A6BX16"/>
<keyword evidence="4" id="KW-1185">Reference proteome</keyword>
<feature type="compositionally biased region" description="Polar residues" evidence="2">
    <location>
        <begin position="387"/>
        <end position="399"/>
    </location>
</feature>
<feature type="compositionally biased region" description="Acidic residues" evidence="2">
    <location>
        <begin position="411"/>
        <end position="422"/>
    </location>
</feature>